<evidence type="ECO:0000313" key="2">
    <source>
        <dbReference type="Proteomes" id="UP001057402"/>
    </source>
</evidence>
<dbReference type="EMBL" id="CM042881">
    <property type="protein sequence ID" value="KAI4386887.1"/>
    <property type="molecule type" value="Genomic_DNA"/>
</dbReference>
<accession>A0ACB9SFD7</accession>
<gene>
    <name evidence="1" type="ORF">MLD38_004768</name>
</gene>
<name>A0ACB9SFD7_9MYRT</name>
<comment type="caution">
    <text evidence="1">The sequence shown here is derived from an EMBL/GenBank/DDBJ whole genome shotgun (WGS) entry which is preliminary data.</text>
</comment>
<evidence type="ECO:0000313" key="1">
    <source>
        <dbReference type="EMBL" id="KAI4386887.1"/>
    </source>
</evidence>
<organism evidence="1 2">
    <name type="scientific">Melastoma candidum</name>
    <dbReference type="NCBI Taxonomy" id="119954"/>
    <lineage>
        <taxon>Eukaryota</taxon>
        <taxon>Viridiplantae</taxon>
        <taxon>Streptophyta</taxon>
        <taxon>Embryophyta</taxon>
        <taxon>Tracheophyta</taxon>
        <taxon>Spermatophyta</taxon>
        <taxon>Magnoliopsida</taxon>
        <taxon>eudicotyledons</taxon>
        <taxon>Gunneridae</taxon>
        <taxon>Pentapetalae</taxon>
        <taxon>rosids</taxon>
        <taxon>malvids</taxon>
        <taxon>Myrtales</taxon>
        <taxon>Melastomataceae</taxon>
        <taxon>Melastomatoideae</taxon>
        <taxon>Melastomateae</taxon>
        <taxon>Melastoma</taxon>
    </lineage>
</organism>
<protein>
    <submittedName>
        <fullName evidence="1">Uncharacterized protein</fullName>
    </submittedName>
</protein>
<proteinExistence type="predicted"/>
<reference evidence="2" key="1">
    <citation type="journal article" date="2023" name="Front. Plant Sci.">
        <title>Chromosomal-level genome assembly of Melastoma candidum provides insights into trichome evolution.</title>
        <authorList>
            <person name="Zhong Y."/>
            <person name="Wu W."/>
            <person name="Sun C."/>
            <person name="Zou P."/>
            <person name="Liu Y."/>
            <person name="Dai S."/>
            <person name="Zhou R."/>
        </authorList>
    </citation>
    <scope>NUCLEOTIDE SEQUENCE [LARGE SCALE GENOMIC DNA]</scope>
</reference>
<keyword evidence="2" id="KW-1185">Reference proteome</keyword>
<dbReference type="Proteomes" id="UP001057402">
    <property type="component" value="Chromosome 2"/>
</dbReference>
<sequence length="1239" mass="136543">MPVKMEGKEVPSNVDFQGREFEEKPKEENLDSLAEAVDESWKNAENGHPLLVGDVFGPQKEDMHDGVPNSVPYDDEPVIKLAVEPLKLNVQQVDASRFDLGKSSSNYLFRLDADDGGDDSGTEEEQSEFLKELEKFFRERSAEFKPPKLRGKGVNTLKLWRAVMRRGGYDKVTSGKLWGQVAKSCGPPKTFRAVSRTFRSFYEKALLDFEREKFRAGELNIPSSSNMETMGNETPVDTITTTICDGITLREMMKEASASGRTPRNAAARARLRWHSKCSLGNGEVSIPVVKEKRTAQKGENSPENNAGSIKRKSHSAEEDVVETVHPEVSESRVNAVVVDVGLPSDEGKDDEQKMESSPGFASTAQLKDAAEKALVVLQTQEQALTSDTLKMLAPHLKVLMSSSSPIEVVLACKRFEMVMADQLSTFVEAKRRKIELEGEIVSTWETLASTSPRESAARSSSARKRLAGLEDRKLGLEREIARLDSECAQVEVEIEEAKEELRVINDLASKERDRSATRDKLIKELALAEMSTCQGDAALSLLKATLRDSGNRFGAPAAAAPTSSGGVIFSEFRCWFSIRCPCIHCLCLVLAEVGVQSPTMSNENENDQDRTEGPSALNINERALEEQLEAKENSVSPAEAMGEPPNPFENRHPIAATDVSAAVEESGYPPVDSPQPSSANVDVSENPQGLLEPNFGRVEVAAPPDLKDEDPTNEKLDLLEDHRNLLERMGGSIEAAAPLEIEDKASVDKTVDISHNLADFVEPIQENIEGSVGTAAGSVEGSAELVHQSVETSVAHMHESNSVEPPREIIEATVYVDRKDEATADQNGGTIEMPLKEGEIAVGNLAVNHLQTSEPVYLDKVDDFVINESKFSNAEDNQPTVQEEDAFYMISYDDEPENNMVGSMNIDAEQVAASPAENGSSSMKHLFLINENDEGSVSGTEEDQSLFMKELENFFKERKMEFRPPKFYGEGLNCLKLWRAVIGLGGYDRVTSCKLWRQVGESFRPPKTCTTVSWTFRGFYEKALLDFEREKTLSGELNIQAPLPAEPMCIDNQASGSGRMPRESAARARQGWHSQRLLGNGEVSDPIIKLQEKGAFSAQKREKQLKSVGPLKRKKQPLEEDAVTTTLPKAAKTQVDVAVVDIGLPADWVKINVQKTMDCFEVYALVPGLLREEVRVQSDPAGRLVISGDPEQPDNPWGVTPFKKVINLPSRIDPHQTSAVVTLHGQLFVRVPFELAEQ</sequence>